<feature type="domain" description="HTH tetR-type" evidence="5">
    <location>
        <begin position="27"/>
        <end position="87"/>
    </location>
</feature>
<dbReference type="RefSeq" id="WP_399144398.1">
    <property type="nucleotide sequence ID" value="NZ_CP147982.1"/>
</dbReference>
<evidence type="ECO:0000256" key="3">
    <source>
        <dbReference type="ARBA" id="ARBA00023163"/>
    </source>
</evidence>
<evidence type="ECO:0000313" key="6">
    <source>
        <dbReference type="EMBL" id="WXK76233.1"/>
    </source>
</evidence>
<dbReference type="PANTHER" id="PTHR30055">
    <property type="entry name" value="HTH-TYPE TRANSCRIPTIONAL REGULATOR RUTR"/>
    <property type="match status" value="1"/>
</dbReference>
<accession>A0ABZ2QLX4</accession>
<sequence length="245" mass="25982">MAASGRAAGPEVIWARPERAGRGPRPAFTRDEIAEAAVRIADESGLAAVSMRRVATAVGCATMSLYNYVPSKGDLVDLMVDLVGGEYRLPDRPSGDWRADLLALAHQEREMIRRHPWMPGAVLSHNFLGPNALRYMEYCLAALEGSGLDDGLKLELISLVNGTVLAMASAEQAAAEQAKESGHSPEARLAAQTGYLRTVVGTGRYPLVARALTRGAPAGDPDEVFARLIGRVLDAYEASAAPGTG</sequence>
<dbReference type="Proteomes" id="UP001626628">
    <property type="component" value="Chromosome"/>
</dbReference>
<evidence type="ECO:0000256" key="1">
    <source>
        <dbReference type="ARBA" id="ARBA00023015"/>
    </source>
</evidence>
<evidence type="ECO:0000313" key="7">
    <source>
        <dbReference type="Proteomes" id="UP001626628"/>
    </source>
</evidence>
<keyword evidence="2 4" id="KW-0238">DNA-binding</keyword>
<proteinExistence type="predicted"/>
<name>A0ABZ2QLX4_9ACTN</name>
<protein>
    <submittedName>
        <fullName evidence="6">TetR/AcrR family transcriptional regulator</fullName>
    </submittedName>
</protein>
<dbReference type="Gene3D" id="1.10.357.10">
    <property type="entry name" value="Tetracycline Repressor, domain 2"/>
    <property type="match status" value="1"/>
</dbReference>
<dbReference type="InterPro" id="IPR036271">
    <property type="entry name" value="Tet_transcr_reg_TetR-rel_C_sf"/>
</dbReference>
<dbReference type="InterPro" id="IPR001647">
    <property type="entry name" value="HTH_TetR"/>
</dbReference>
<organism evidence="6 7">
    <name type="scientific">Streptomyces sirii</name>
    <dbReference type="NCBI Taxonomy" id="3127701"/>
    <lineage>
        <taxon>Bacteria</taxon>
        <taxon>Bacillati</taxon>
        <taxon>Actinomycetota</taxon>
        <taxon>Actinomycetes</taxon>
        <taxon>Kitasatosporales</taxon>
        <taxon>Streptomycetaceae</taxon>
        <taxon>Streptomyces</taxon>
    </lineage>
</organism>
<reference evidence="6 7" key="1">
    <citation type="submission" date="2024-03" db="EMBL/GenBank/DDBJ databases">
        <title>The complete genome of Streptomyces sirii sp.nov.</title>
        <authorList>
            <person name="Zakalyukina Y.V."/>
            <person name="Belik A.R."/>
            <person name="Biryukov M.V."/>
            <person name="Baturina O.A."/>
            <person name="Kabilov M.R."/>
        </authorList>
    </citation>
    <scope>NUCLEOTIDE SEQUENCE [LARGE SCALE GENOMIC DNA]</scope>
    <source>
        <strain evidence="6 7">BP-8</strain>
    </source>
</reference>
<dbReference type="EMBL" id="CP147982">
    <property type="protein sequence ID" value="WXK76233.1"/>
    <property type="molecule type" value="Genomic_DNA"/>
</dbReference>
<gene>
    <name evidence="6" type="ORF">WAB15_09690</name>
</gene>
<evidence type="ECO:0000259" key="5">
    <source>
        <dbReference type="PROSITE" id="PS50977"/>
    </source>
</evidence>
<keyword evidence="3" id="KW-0804">Transcription</keyword>
<keyword evidence="1" id="KW-0805">Transcription regulation</keyword>
<dbReference type="PANTHER" id="PTHR30055:SF151">
    <property type="entry name" value="TRANSCRIPTIONAL REGULATORY PROTEIN"/>
    <property type="match status" value="1"/>
</dbReference>
<dbReference type="Pfam" id="PF02909">
    <property type="entry name" value="TetR_C_1"/>
    <property type="match status" value="1"/>
</dbReference>
<dbReference type="Gene3D" id="1.10.10.60">
    <property type="entry name" value="Homeodomain-like"/>
    <property type="match status" value="1"/>
</dbReference>
<dbReference type="Pfam" id="PF00440">
    <property type="entry name" value="TetR_N"/>
    <property type="match status" value="1"/>
</dbReference>
<evidence type="ECO:0000256" key="4">
    <source>
        <dbReference type="PROSITE-ProRule" id="PRU00335"/>
    </source>
</evidence>
<dbReference type="SUPFAM" id="SSF48498">
    <property type="entry name" value="Tetracyclin repressor-like, C-terminal domain"/>
    <property type="match status" value="1"/>
</dbReference>
<feature type="DNA-binding region" description="H-T-H motif" evidence="4">
    <location>
        <begin position="50"/>
        <end position="69"/>
    </location>
</feature>
<evidence type="ECO:0000256" key="2">
    <source>
        <dbReference type="ARBA" id="ARBA00023125"/>
    </source>
</evidence>
<dbReference type="PROSITE" id="PS50977">
    <property type="entry name" value="HTH_TETR_2"/>
    <property type="match status" value="1"/>
</dbReference>
<dbReference type="SUPFAM" id="SSF46689">
    <property type="entry name" value="Homeodomain-like"/>
    <property type="match status" value="1"/>
</dbReference>
<dbReference type="InterPro" id="IPR050109">
    <property type="entry name" value="HTH-type_TetR-like_transc_reg"/>
</dbReference>
<keyword evidence="7" id="KW-1185">Reference proteome</keyword>
<dbReference type="InterPro" id="IPR009057">
    <property type="entry name" value="Homeodomain-like_sf"/>
</dbReference>
<dbReference type="InterPro" id="IPR004111">
    <property type="entry name" value="Repressor_TetR_C"/>
</dbReference>